<dbReference type="EMBL" id="LUKN01002777">
    <property type="protein sequence ID" value="OAQ98593.1"/>
    <property type="molecule type" value="Genomic_DNA"/>
</dbReference>
<keyword evidence="3" id="KW-1185">Reference proteome</keyword>
<dbReference type="PANTHER" id="PTHR47534">
    <property type="entry name" value="YALI0E05731P"/>
    <property type="match status" value="1"/>
</dbReference>
<organism evidence="2 3">
    <name type="scientific">Cordyceps confragosa</name>
    <name type="common">Lecanicillium lecanii</name>
    <dbReference type="NCBI Taxonomy" id="2714763"/>
    <lineage>
        <taxon>Eukaryota</taxon>
        <taxon>Fungi</taxon>
        <taxon>Dikarya</taxon>
        <taxon>Ascomycota</taxon>
        <taxon>Pezizomycotina</taxon>
        <taxon>Sordariomycetes</taxon>
        <taxon>Hypocreomycetidae</taxon>
        <taxon>Hypocreales</taxon>
        <taxon>Cordycipitaceae</taxon>
        <taxon>Akanthomyces</taxon>
    </lineage>
</organism>
<reference evidence="2 3" key="1">
    <citation type="submission" date="2016-03" db="EMBL/GenBank/DDBJ databases">
        <title>Fine-scale spatial genetic structure of a fungal parasite of coffee scale insects.</title>
        <authorList>
            <person name="Jackson D."/>
            <person name="Zemenick K.A."/>
            <person name="Malloure B."/>
            <person name="Quandt C.A."/>
            <person name="James T.Y."/>
        </authorList>
    </citation>
    <scope>NUCLEOTIDE SEQUENCE [LARGE SCALE GENOMIC DNA]</scope>
    <source>
        <strain evidence="2 3">UM487</strain>
    </source>
</reference>
<name>A0A179IAV8_CORDF</name>
<dbReference type="InterPro" id="IPR052228">
    <property type="entry name" value="Sec_Metab_Biosynth_Oxidored"/>
</dbReference>
<evidence type="ECO:0000313" key="3">
    <source>
        <dbReference type="Proteomes" id="UP000243081"/>
    </source>
</evidence>
<comment type="caution">
    <text evidence="2">The sequence shown here is derived from an EMBL/GenBank/DDBJ whole genome shotgun (WGS) entry which is preliminary data.</text>
</comment>
<gene>
    <name evidence="2" type="ORF">LLEC1_03107</name>
</gene>
<dbReference type="PANTHER" id="PTHR47534:SF3">
    <property type="entry name" value="ALCOHOL DEHYDROGENASE-LIKE C-TERMINAL DOMAIN-CONTAINING PROTEIN"/>
    <property type="match status" value="1"/>
</dbReference>
<evidence type="ECO:0000313" key="2">
    <source>
        <dbReference type="EMBL" id="OAQ98593.1"/>
    </source>
</evidence>
<proteinExistence type="predicted"/>
<accession>A0A179IAV8</accession>
<dbReference type="OMA" id="KTPFGKD"/>
<sequence>MVTLSAAEPSNASIATSLPSGMVAVFVGGTSGIGGHALRSFAEQARSPTIYPRRPVAGSRRPHHIRLHQAESRRTVHVHPVRRQPFEQCCAGLRADSVTDQEYQSPWLTDRCATSETTEGLYKAYVLPVTSRILFSLCLLPALQRAAGLRRVVSVFAAGHEGPFDETDWAGYCSKHPIMARGHTAAMITMAHNTLAGQESPGRELHPQLPGRRQDQLWQGCQGLHGCGARGARAARAAAPQVPLHRGLYGATSAAIPPANGAAGAGVPLSDGMPVSVGADGRPGSGSYNLDAMCERASDAVQKRLGEAKESGAENRLWAHIMREIKEITDKDY</sequence>
<dbReference type="AlphaFoldDB" id="A0A179IAV8"/>
<dbReference type="Proteomes" id="UP000243081">
    <property type="component" value="Unassembled WGS sequence"/>
</dbReference>
<evidence type="ECO:0000256" key="1">
    <source>
        <dbReference type="ARBA" id="ARBA00023002"/>
    </source>
</evidence>
<protein>
    <submittedName>
        <fullName evidence="2">Uncharacterized protein</fullName>
    </submittedName>
</protein>
<keyword evidence="1" id="KW-0560">Oxidoreductase</keyword>
<dbReference type="OrthoDB" id="2898509at2759"/>
<dbReference type="GO" id="GO:0016491">
    <property type="term" value="F:oxidoreductase activity"/>
    <property type="evidence" value="ECO:0007669"/>
    <property type="project" value="UniProtKB-KW"/>
</dbReference>